<protein>
    <submittedName>
        <fullName evidence="2">Uncharacterized protein</fullName>
    </submittedName>
</protein>
<evidence type="ECO:0000313" key="3">
    <source>
        <dbReference type="Proteomes" id="UP000545286"/>
    </source>
</evidence>
<feature type="signal peptide" evidence="1">
    <location>
        <begin position="1"/>
        <end position="27"/>
    </location>
</feature>
<name>A0A7W4YFV2_9MICO</name>
<organism evidence="2 3">
    <name type="scientific">Pseudoclavibacter helvolus</name>
    <dbReference type="NCBI Taxonomy" id="255205"/>
    <lineage>
        <taxon>Bacteria</taxon>
        <taxon>Bacillati</taxon>
        <taxon>Actinomycetota</taxon>
        <taxon>Actinomycetes</taxon>
        <taxon>Micrococcales</taxon>
        <taxon>Microbacteriaceae</taxon>
        <taxon>Pseudoclavibacter</taxon>
    </lineage>
</organism>
<sequence length="147" mass="14962">MKPARSALLALPLIAVATLGLSGCAPATPPTSVATSNYGGLPAGQSTDVDVDMEGPLVQWLDQGSSITVTTWGSSGCPAILTEVNAVDAQTLDLQYLEATAYPDQACTADYAPHTSEIELPSDVTGTPLTVTVSFDGKGPRASVILG</sequence>
<proteinExistence type="predicted"/>
<keyword evidence="1" id="KW-0732">Signal</keyword>
<keyword evidence="3" id="KW-1185">Reference proteome</keyword>
<dbReference type="RefSeq" id="WP_183626161.1">
    <property type="nucleotide sequence ID" value="NZ_JACHWJ010000005.1"/>
</dbReference>
<dbReference type="PROSITE" id="PS51257">
    <property type="entry name" value="PROKAR_LIPOPROTEIN"/>
    <property type="match status" value="1"/>
</dbReference>
<dbReference type="Proteomes" id="UP000545286">
    <property type="component" value="Unassembled WGS sequence"/>
</dbReference>
<comment type="caution">
    <text evidence="2">The sequence shown here is derived from an EMBL/GenBank/DDBJ whole genome shotgun (WGS) entry which is preliminary data.</text>
</comment>
<accession>A0A7W4YFV2</accession>
<evidence type="ECO:0000313" key="2">
    <source>
        <dbReference type="EMBL" id="MBB2958954.1"/>
    </source>
</evidence>
<dbReference type="EMBL" id="JACHWJ010000005">
    <property type="protein sequence ID" value="MBB2958954.1"/>
    <property type="molecule type" value="Genomic_DNA"/>
</dbReference>
<reference evidence="2 3" key="1">
    <citation type="submission" date="2020-08" db="EMBL/GenBank/DDBJ databases">
        <title>Sequencing the genomes of 1000 actinobacteria strains.</title>
        <authorList>
            <person name="Klenk H.-P."/>
        </authorList>
    </citation>
    <scope>NUCLEOTIDE SEQUENCE [LARGE SCALE GENOMIC DNA]</scope>
    <source>
        <strain evidence="2 3">DSM 20419</strain>
    </source>
</reference>
<evidence type="ECO:0000256" key="1">
    <source>
        <dbReference type="SAM" id="SignalP"/>
    </source>
</evidence>
<dbReference type="AlphaFoldDB" id="A0A7W4YFV2"/>
<gene>
    <name evidence="2" type="ORF">FHX72_003106</name>
</gene>
<feature type="chain" id="PRO_5039070215" evidence="1">
    <location>
        <begin position="28"/>
        <end position="147"/>
    </location>
</feature>